<comment type="subcellular location">
    <subcellularLocation>
        <location evidence="10">Cell membrane</location>
        <topology evidence="10">Peripheral membrane protein</topology>
        <orientation evidence="10">Cytoplasmic side</orientation>
    </subcellularLocation>
</comment>
<dbReference type="Pfam" id="PF04101">
    <property type="entry name" value="Glyco_tran_28_C"/>
    <property type="match status" value="1"/>
</dbReference>
<dbReference type="Proteomes" id="UP000177230">
    <property type="component" value="Unassembled WGS sequence"/>
</dbReference>
<dbReference type="GO" id="GO:0005886">
    <property type="term" value="C:plasma membrane"/>
    <property type="evidence" value="ECO:0007669"/>
    <property type="project" value="UniProtKB-SubCell"/>
</dbReference>
<evidence type="ECO:0000256" key="4">
    <source>
        <dbReference type="ARBA" id="ARBA00022679"/>
    </source>
</evidence>
<dbReference type="InterPro" id="IPR007235">
    <property type="entry name" value="Glyco_trans_28_C"/>
</dbReference>
<keyword evidence="1 10" id="KW-1003">Cell membrane</keyword>
<dbReference type="GO" id="GO:0071555">
    <property type="term" value="P:cell wall organization"/>
    <property type="evidence" value="ECO:0007669"/>
    <property type="project" value="UniProtKB-KW"/>
</dbReference>
<evidence type="ECO:0000256" key="9">
    <source>
        <dbReference type="ARBA" id="ARBA00023316"/>
    </source>
</evidence>
<keyword evidence="9 10" id="KW-0961">Cell wall biogenesis/degradation</keyword>
<dbReference type="GO" id="GO:0051301">
    <property type="term" value="P:cell division"/>
    <property type="evidence" value="ECO:0007669"/>
    <property type="project" value="UniProtKB-KW"/>
</dbReference>
<comment type="caution">
    <text evidence="10">Lacks conserved residue(s) required for the propagation of feature annotation.</text>
</comment>
<reference evidence="13 14" key="1">
    <citation type="journal article" date="2016" name="Nat. Commun.">
        <title>Thousands of microbial genomes shed light on interconnected biogeochemical processes in an aquifer system.</title>
        <authorList>
            <person name="Anantharaman K."/>
            <person name="Brown C.T."/>
            <person name="Hug L.A."/>
            <person name="Sharon I."/>
            <person name="Castelle C.J."/>
            <person name="Probst A.J."/>
            <person name="Thomas B.C."/>
            <person name="Singh A."/>
            <person name="Wilkins M.J."/>
            <person name="Karaoz U."/>
            <person name="Brodie E.L."/>
            <person name="Williams K.H."/>
            <person name="Hubbard S.S."/>
            <person name="Banfield J.F."/>
        </authorList>
    </citation>
    <scope>NUCLEOTIDE SEQUENCE [LARGE SCALE GENOMIC DNA]</scope>
</reference>
<keyword evidence="7 10" id="KW-0472">Membrane</keyword>
<dbReference type="HAMAP" id="MF_00033">
    <property type="entry name" value="MurG"/>
    <property type="match status" value="1"/>
</dbReference>
<dbReference type="EMBL" id="MFFM01000028">
    <property type="protein sequence ID" value="OGF12904.1"/>
    <property type="molecule type" value="Genomic_DNA"/>
</dbReference>
<name>A0A1F5REU2_9BACT</name>
<dbReference type="InterPro" id="IPR006009">
    <property type="entry name" value="GlcNAc_MurG"/>
</dbReference>
<keyword evidence="8 10" id="KW-0131">Cell cycle</keyword>
<proteinExistence type="inferred from homology"/>
<feature type="domain" description="Glycosyl transferase family 28 C-terminal" evidence="12">
    <location>
        <begin position="189"/>
        <end position="349"/>
    </location>
</feature>
<evidence type="ECO:0000256" key="7">
    <source>
        <dbReference type="ARBA" id="ARBA00023136"/>
    </source>
</evidence>
<evidence type="ECO:0000259" key="12">
    <source>
        <dbReference type="Pfam" id="PF04101"/>
    </source>
</evidence>
<keyword evidence="3 10" id="KW-0328">Glycosyltransferase</keyword>
<sequence>MELVIAGGGTGGHLYPGLAVAAAVRKVDPEAKVTFYGTRRGIESRVVPGTGYQIKYISAKGFLRKSKTEKIFSPLWMAAGVLQSLFYMTRNRPDVVLGTGGYVSAPPVMAAWILRIPISLLALDVLPSQAVRFLARFAEEIYGGFPDCSSHLDKSSRVIFTGNPIRPEIGNIPREKGIERFDLDGNKKTILIFGGSQGAHSINVSMLEALKRLDQNGKLKDLQVIFQTGENDQGQVSEKVRQYPAGIKVLAYIDQMPYALATADLVISRSGAGVSETLACGLPSILVPLPYAASNHQEYNARSLEQAGAAMMILDKDVNGKILADSITGILFNRERYNMMTIASRSLARPGAADKIADNIIRMAGK</sequence>
<feature type="binding site" evidence="10">
    <location>
        <begin position="10"/>
        <end position="12"/>
    </location>
    <ligand>
        <name>UDP-N-acetyl-alpha-D-glucosamine</name>
        <dbReference type="ChEBI" id="CHEBI:57705"/>
    </ligand>
</feature>
<organism evidence="13 14">
    <name type="scientific">Candidatus Edwardsbacteria bacterium GWF2_54_11</name>
    <dbReference type="NCBI Taxonomy" id="1817851"/>
    <lineage>
        <taxon>Bacteria</taxon>
        <taxon>Candidatus Edwardsiibacteriota</taxon>
    </lineage>
</organism>
<evidence type="ECO:0000256" key="8">
    <source>
        <dbReference type="ARBA" id="ARBA00023306"/>
    </source>
</evidence>
<evidence type="ECO:0000259" key="11">
    <source>
        <dbReference type="Pfam" id="PF03033"/>
    </source>
</evidence>
<keyword evidence="4 10" id="KW-0808">Transferase</keyword>
<evidence type="ECO:0000256" key="3">
    <source>
        <dbReference type="ARBA" id="ARBA00022676"/>
    </source>
</evidence>
<dbReference type="AlphaFoldDB" id="A0A1F5REU2"/>
<feature type="binding site" evidence="10">
    <location>
        <position position="196"/>
    </location>
    <ligand>
        <name>UDP-N-acetyl-alpha-D-glucosamine</name>
        <dbReference type="ChEBI" id="CHEBI:57705"/>
    </ligand>
</feature>
<evidence type="ECO:0000256" key="6">
    <source>
        <dbReference type="ARBA" id="ARBA00022984"/>
    </source>
</evidence>
<protein>
    <recommendedName>
        <fullName evidence="10">UDP-N-acetylglucosamine--N-acetylmuramyl-(pentapeptide) pyrophosphoryl-undecaprenol N-acetylglucosamine transferase</fullName>
        <ecNumber evidence="10">2.4.1.227</ecNumber>
    </recommendedName>
    <alternativeName>
        <fullName evidence="10">Undecaprenyl-PP-MurNAc-pentapeptide-UDPGlcNAc GlcNAc transferase</fullName>
    </alternativeName>
</protein>
<evidence type="ECO:0000256" key="1">
    <source>
        <dbReference type="ARBA" id="ARBA00022475"/>
    </source>
</evidence>
<evidence type="ECO:0000256" key="10">
    <source>
        <dbReference type="HAMAP-Rule" id="MF_00033"/>
    </source>
</evidence>
<accession>A0A1F5REU2</accession>
<dbReference type="GO" id="GO:0005975">
    <property type="term" value="P:carbohydrate metabolic process"/>
    <property type="evidence" value="ECO:0007669"/>
    <property type="project" value="InterPro"/>
</dbReference>
<comment type="pathway">
    <text evidence="10">Cell wall biogenesis; peptidoglycan biosynthesis.</text>
</comment>
<dbReference type="InterPro" id="IPR004276">
    <property type="entry name" value="GlycoTrans_28_N"/>
</dbReference>
<comment type="caution">
    <text evidence="13">The sequence shown here is derived from an EMBL/GenBank/DDBJ whole genome shotgun (WGS) entry which is preliminary data.</text>
</comment>
<keyword evidence="5 10" id="KW-0133">Cell shape</keyword>
<dbReference type="CDD" id="cd03785">
    <property type="entry name" value="GT28_MurG"/>
    <property type="match status" value="1"/>
</dbReference>
<dbReference type="GO" id="GO:0008360">
    <property type="term" value="P:regulation of cell shape"/>
    <property type="evidence" value="ECO:0007669"/>
    <property type="project" value="UniProtKB-KW"/>
</dbReference>
<feature type="domain" description="Glycosyltransferase family 28 N-terminal" evidence="11">
    <location>
        <begin position="4"/>
        <end position="142"/>
    </location>
</feature>
<dbReference type="EC" id="2.4.1.227" evidence="10"/>
<dbReference type="PANTHER" id="PTHR21015:SF22">
    <property type="entry name" value="GLYCOSYLTRANSFERASE"/>
    <property type="match status" value="1"/>
</dbReference>
<dbReference type="Pfam" id="PF03033">
    <property type="entry name" value="Glyco_transf_28"/>
    <property type="match status" value="1"/>
</dbReference>
<dbReference type="NCBIfam" id="TIGR01133">
    <property type="entry name" value="murG"/>
    <property type="match status" value="1"/>
</dbReference>
<keyword evidence="2 10" id="KW-0132">Cell division</keyword>
<gene>
    <name evidence="10" type="primary">murG</name>
    <name evidence="13" type="ORF">A2024_11800</name>
</gene>
<evidence type="ECO:0000313" key="14">
    <source>
        <dbReference type="Proteomes" id="UP000177230"/>
    </source>
</evidence>
<dbReference type="PANTHER" id="PTHR21015">
    <property type="entry name" value="UDP-N-ACETYLGLUCOSAMINE--N-ACETYLMURAMYL-(PENTAPEPTIDE) PYROPHOSPHORYL-UNDECAPRENOL N-ACETYLGLUCOSAMINE TRANSFERASE 1"/>
    <property type="match status" value="1"/>
</dbReference>
<dbReference type="GO" id="GO:0009252">
    <property type="term" value="P:peptidoglycan biosynthetic process"/>
    <property type="evidence" value="ECO:0007669"/>
    <property type="project" value="UniProtKB-UniRule"/>
</dbReference>
<dbReference type="SUPFAM" id="SSF53756">
    <property type="entry name" value="UDP-Glycosyltransferase/glycogen phosphorylase"/>
    <property type="match status" value="1"/>
</dbReference>
<dbReference type="UniPathway" id="UPA00219"/>
<comment type="function">
    <text evidence="10">Cell wall formation. Catalyzes the transfer of a GlcNAc subunit on undecaprenyl-pyrophosphoryl-MurNAc-pentapeptide (lipid intermediate I) to form undecaprenyl-pyrophosphoryl-MurNAc-(pentapeptide)GlcNAc (lipid intermediate II).</text>
</comment>
<keyword evidence="6 10" id="KW-0573">Peptidoglycan synthesis</keyword>
<evidence type="ECO:0000256" key="2">
    <source>
        <dbReference type="ARBA" id="ARBA00022618"/>
    </source>
</evidence>
<evidence type="ECO:0000313" key="13">
    <source>
        <dbReference type="EMBL" id="OGF12904.1"/>
    </source>
</evidence>
<comment type="catalytic activity">
    <reaction evidence="10">
        <text>di-trans,octa-cis-undecaprenyl diphospho-N-acetyl-alpha-D-muramoyl-L-alanyl-D-glutamyl-meso-2,6-diaminopimeloyl-D-alanyl-D-alanine + UDP-N-acetyl-alpha-D-glucosamine = di-trans,octa-cis-undecaprenyl diphospho-[N-acetyl-alpha-D-glucosaminyl-(1-&gt;4)]-N-acetyl-alpha-D-muramoyl-L-alanyl-D-glutamyl-meso-2,6-diaminopimeloyl-D-alanyl-D-alanine + UDP + H(+)</text>
        <dbReference type="Rhea" id="RHEA:31227"/>
        <dbReference type="ChEBI" id="CHEBI:15378"/>
        <dbReference type="ChEBI" id="CHEBI:57705"/>
        <dbReference type="ChEBI" id="CHEBI:58223"/>
        <dbReference type="ChEBI" id="CHEBI:61387"/>
        <dbReference type="ChEBI" id="CHEBI:61388"/>
        <dbReference type="EC" id="2.4.1.227"/>
    </reaction>
</comment>
<evidence type="ECO:0000256" key="5">
    <source>
        <dbReference type="ARBA" id="ARBA00022960"/>
    </source>
</evidence>
<dbReference type="Gene3D" id="3.40.50.2000">
    <property type="entry name" value="Glycogen Phosphorylase B"/>
    <property type="match status" value="2"/>
</dbReference>
<dbReference type="GO" id="GO:0050511">
    <property type="term" value="F:undecaprenyldiphospho-muramoylpentapeptide beta-N-acetylglucosaminyltransferase activity"/>
    <property type="evidence" value="ECO:0007669"/>
    <property type="project" value="UniProtKB-UniRule"/>
</dbReference>
<dbReference type="GO" id="GO:0051991">
    <property type="term" value="F:UDP-N-acetyl-D-glucosamine:N-acetylmuramoyl-L-alanyl-D-glutamyl-meso-2,6-diaminopimelyl-D-alanyl-D-alanine-diphosphoundecaprenol 4-beta-N-acetylglucosaminlytransferase activity"/>
    <property type="evidence" value="ECO:0007669"/>
    <property type="project" value="RHEA"/>
</dbReference>
<feature type="binding site" evidence="10">
    <location>
        <position position="166"/>
    </location>
    <ligand>
        <name>UDP-N-acetyl-alpha-D-glucosamine</name>
        <dbReference type="ChEBI" id="CHEBI:57705"/>
    </ligand>
</feature>
<comment type="similarity">
    <text evidence="10">Belongs to the glycosyltransferase 28 family. MurG subfamily.</text>
</comment>
<feature type="binding site" evidence="10">
    <location>
        <position position="297"/>
    </location>
    <ligand>
        <name>UDP-N-acetyl-alpha-D-glucosamine</name>
        <dbReference type="ChEBI" id="CHEBI:57705"/>
    </ligand>
</feature>
<feature type="binding site" evidence="10">
    <location>
        <position position="253"/>
    </location>
    <ligand>
        <name>UDP-N-acetyl-alpha-D-glucosamine</name>
        <dbReference type="ChEBI" id="CHEBI:57705"/>
    </ligand>
</feature>